<dbReference type="EMBL" id="LANO01000024">
    <property type="protein sequence ID" value="KJV52395.1"/>
    <property type="molecule type" value="Genomic_DNA"/>
</dbReference>
<evidence type="ECO:0000313" key="10">
    <source>
        <dbReference type="Proteomes" id="UP000244959"/>
    </source>
</evidence>
<dbReference type="PATRIC" id="fig|1359184.3.peg.1087"/>
<dbReference type="GO" id="GO:0022627">
    <property type="term" value="C:cytosolic small ribosomal subunit"/>
    <property type="evidence" value="ECO:0007669"/>
    <property type="project" value="TreeGrafter"/>
</dbReference>
<evidence type="ECO:0000313" key="9">
    <source>
        <dbReference type="Proteomes" id="UP000033769"/>
    </source>
</evidence>
<comment type="similarity">
    <text evidence="1 5 6">Belongs to the universal ribosomal protein uS9 family.</text>
</comment>
<proteinExistence type="inferred from homology"/>
<dbReference type="InterPro" id="IPR020568">
    <property type="entry name" value="Ribosomal_Su5_D2-typ_SF"/>
</dbReference>
<dbReference type="GO" id="GO:0003723">
    <property type="term" value="F:RNA binding"/>
    <property type="evidence" value="ECO:0007669"/>
    <property type="project" value="TreeGrafter"/>
</dbReference>
<dbReference type="NCBIfam" id="NF001099">
    <property type="entry name" value="PRK00132.1"/>
    <property type="match status" value="1"/>
</dbReference>
<dbReference type="Gene3D" id="3.30.230.10">
    <property type="match status" value="1"/>
</dbReference>
<dbReference type="InterPro" id="IPR014721">
    <property type="entry name" value="Ribsml_uS5_D2-typ_fold_subgr"/>
</dbReference>
<evidence type="ECO:0000256" key="2">
    <source>
        <dbReference type="ARBA" id="ARBA00022980"/>
    </source>
</evidence>
<dbReference type="GO" id="GO:0006412">
    <property type="term" value="P:translation"/>
    <property type="evidence" value="ECO:0007669"/>
    <property type="project" value="UniProtKB-UniRule"/>
</dbReference>
<dbReference type="SUPFAM" id="SSF54211">
    <property type="entry name" value="Ribosomal protein S5 domain 2-like"/>
    <property type="match status" value="1"/>
</dbReference>
<dbReference type="PANTHER" id="PTHR21569">
    <property type="entry name" value="RIBOSOMAL PROTEIN S9"/>
    <property type="match status" value="1"/>
</dbReference>
<evidence type="ECO:0000313" key="7">
    <source>
        <dbReference type="EMBL" id="KJV52395.1"/>
    </source>
</evidence>
<dbReference type="GO" id="GO:0003735">
    <property type="term" value="F:structural constituent of ribosome"/>
    <property type="evidence" value="ECO:0007669"/>
    <property type="project" value="InterPro"/>
</dbReference>
<dbReference type="InterPro" id="IPR020574">
    <property type="entry name" value="Ribosomal_uS9_CS"/>
</dbReference>
<organism evidence="7 9">
    <name type="scientific">Orientia tsutsugamushi str. Gilliam</name>
    <dbReference type="NCBI Taxonomy" id="1359184"/>
    <lineage>
        <taxon>Bacteria</taxon>
        <taxon>Pseudomonadati</taxon>
        <taxon>Pseudomonadota</taxon>
        <taxon>Alphaproteobacteria</taxon>
        <taxon>Rickettsiales</taxon>
        <taxon>Rickettsiaceae</taxon>
        <taxon>Rickettsieae</taxon>
        <taxon>Orientia</taxon>
    </lineage>
</organism>
<dbReference type="HAMAP" id="MF_00532_B">
    <property type="entry name" value="Ribosomal_uS9_B"/>
    <property type="match status" value="1"/>
</dbReference>
<evidence type="ECO:0000256" key="4">
    <source>
        <dbReference type="ARBA" id="ARBA00035259"/>
    </source>
</evidence>
<name>A0A0F3M9H0_ORITS</name>
<dbReference type="InterPro" id="IPR000754">
    <property type="entry name" value="Ribosomal_uS9"/>
</dbReference>
<keyword evidence="10" id="KW-1185">Reference proteome</keyword>
<gene>
    <name evidence="5 8" type="primary">rpsI</name>
    <name evidence="8" type="ORF">GILLIAM_01444</name>
    <name evidence="7" type="ORF">OTSGILL_1554</name>
</gene>
<dbReference type="PROSITE" id="PS00360">
    <property type="entry name" value="RIBOSOMAL_S9"/>
    <property type="match status" value="1"/>
</dbReference>
<dbReference type="AlphaFoldDB" id="A0A0F3M9H0"/>
<evidence type="ECO:0000256" key="5">
    <source>
        <dbReference type="HAMAP-Rule" id="MF_00532"/>
    </source>
</evidence>
<evidence type="ECO:0000313" key="8">
    <source>
        <dbReference type="EMBL" id="SPR07354.1"/>
    </source>
</evidence>
<dbReference type="Proteomes" id="UP000244959">
    <property type="component" value="Chromosome I"/>
</dbReference>
<sequence>MSDTLIQDVHLSDLSASLTNEPKVVSQPVLPKKDKLGYSYGTGRRKCAVARVWIKQGTGITTVNKKPIASYFKRLAHTQIALSALTITDVAQQFDVKCTVKGGGLSGQAGAIQLGISRALNNFNPELHSVLKKHKLLTRDSRIVERKKYGRHKARKKTQFSKR</sequence>
<protein>
    <recommendedName>
        <fullName evidence="4 5">Small ribosomal subunit protein uS9</fullName>
    </recommendedName>
</protein>
<accession>A0A0F3M9H0</accession>
<evidence type="ECO:0000256" key="1">
    <source>
        <dbReference type="ARBA" id="ARBA00005251"/>
    </source>
</evidence>
<dbReference type="PANTHER" id="PTHR21569:SF1">
    <property type="entry name" value="SMALL RIBOSOMAL SUBUNIT PROTEIN US9M"/>
    <property type="match status" value="1"/>
</dbReference>
<keyword evidence="3 5" id="KW-0687">Ribonucleoprotein</keyword>
<dbReference type="Pfam" id="PF00380">
    <property type="entry name" value="Ribosomal_S9"/>
    <property type="match status" value="1"/>
</dbReference>
<keyword evidence="2 5" id="KW-0689">Ribosomal protein</keyword>
<evidence type="ECO:0000256" key="3">
    <source>
        <dbReference type="ARBA" id="ARBA00023274"/>
    </source>
</evidence>
<dbReference type="RefSeq" id="WP_045914430.1">
    <property type="nucleotide sequence ID" value="NZ_LS398551.1"/>
</dbReference>
<dbReference type="InterPro" id="IPR023035">
    <property type="entry name" value="Ribosomal_uS9_bac/plastid"/>
</dbReference>
<reference evidence="10" key="3">
    <citation type="submission" date="2018-03" db="EMBL/GenBank/DDBJ databases">
        <authorList>
            <person name="Batty M. E."/>
            <person name="Batty M E."/>
        </authorList>
    </citation>
    <scope>NUCLEOTIDE SEQUENCE [LARGE SCALE GENOMIC DNA]</scope>
    <source>
        <strain evidence="10">Gilliam</strain>
    </source>
</reference>
<evidence type="ECO:0000256" key="6">
    <source>
        <dbReference type="RuleBase" id="RU003815"/>
    </source>
</evidence>
<dbReference type="EMBL" id="LS398551">
    <property type="protein sequence ID" value="SPR07354.1"/>
    <property type="molecule type" value="Genomic_DNA"/>
</dbReference>
<reference evidence="8" key="2">
    <citation type="submission" date="2018-03" db="EMBL/GenBank/DDBJ databases">
        <authorList>
            <person name="Keele B.F."/>
        </authorList>
    </citation>
    <scope>NUCLEOTIDE SEQUENCE [LARGE SCALE GENOMIC DNA]</scope>
    <source>
        <strain evidence="8">Gilliam</strain>
    </source>
</reference>
<reference evidence="7 9" key="1">
    <citation type="submission" date="2015-02" db="EMBL/GenBank/DDBJ databases">
        <title>Genome Sequencing of Rickettsiales.</title>
        <authorList>
            <person name="Daugherty S.C."/>
            <person name="Su Q."/>
            <person name="Abolude K."/>
            <person name="Beier-Sexton M."/>
            <person name="Carlyon J.A."/>
            <person name="Carter R."/>
            <person name="Day N.P."/>
            <person name="Dumler S.J."/>
            <person name="Dyachenko V."/>
            <person name="Godinez A."/>
            <person name="Kurtti T.J."/>
            <person name="Lichay M."/>
            <person name="Mullins K.E."/>
            <person name="Ott S."/>
            <person name="Pappas-Brown V."/>
            <person name="Paris D.H."/>
            <person name="Patel P."/>
            <person name="Richards A.L."/>
            <person name="Sadzewicz L."/>
            <person name="Sears K."/>
            <person name="Seidman D."/>
            <person name="Sengamalay N."/>
            <person name="Stenos J."/>
            <person name="Tallon L.J."/>
            <person name="Vincent G."/>
            <person name="Fraser C.M."/>
            <person name="Munderloh U."/>
            <person name="Dunning-Hotopp J.C."/>
        </authorList>
    </citation>
    <scope>NUCLEOTIDE SEQUENCE [LARGE SCALE GENOMIC DNA]</scope>
    <source>
        <strain evidence="7 9">Gilliam</strain>
    </source>
</reference>
<dbReference type="Proteomes" id="UP000033769">
    <property type="component" value="Unassembled WGS sequence"/>
</dbReference>
<dbReference type="FunFam" id="3.30.230.10:FF:000001">
    <property type="entry name" value="30S ribosomal protein S9"/>
    <property type="match status" value="1"/>
</dbReference>